<protein>
    <recommendedName>
        <fullName evidence="6">Serine phosphatase RsbU (Regulator of sigma subunit)</fullName>
    </recommendedName>
</protein>
<dbReference type="InterPro" id="IPR029016">
    <property type="entry name" value="GAF-like_dom_sf"/>
</dbReference>
<dbReference type="InterPro" id="IPR003018">
    <property type="entry name" value="GAF"/>
</dbReference>
<evidence type="ECO:0000313" key="4">
    <source>
        <dbReference type="EMBL" id="GIE10502.1"/>
    </source>
</evidence>
<proteinExistence type="predicted"/>
<evidence type="ECO:0008006" key="6">
    <source>
        <dbReference type="Google" id="ProtNLM"/>
    </source>
</evidence>
<keyword evidence="1" id="KW-0378">Hydrolase</keyword>
<dbReference type="SMART" id="SM00331">
    <property type="entry name" value="PP2C_SIG"/>
    <property type="match status" value="1"/>
</dbReference>
<dbReference type="EMBL" id="BOMM01000016">
    <property type="protein sequence ID" value="GIE10502.1"/>
    <property type="molecule type" value="Genomic_DNA"/>
</dbReference>
<dbReference type="RefSeq" id="WP_203817050.1">
    <property type="nucleotide sequence ID" value="NZ_BAAABP010000071.1"/>
</dbReference>
<sequence>MDVDRIGLLLTASTALARTNTLAEVVTAVRHLVVGVPDPAFVDITLVDGRRRPAGEHPAAAVIRSGQPLLLADLDQVARHTPDAFDRFTAMGWKSAAAIPLPGPDGPVGALVFVWAEPTVLVDADRAVLAALAGYVALALQRARVLDDRRNAAATLQKALLTRLPEDAGIRLAARYVPAHHEDQVGGDWYDAVRLGPDRLALIIGDVTGHDLDAAATMSEYRSMLRVLAIDRDEPPSEVLRRLETAALRLGTPRFTSVLLAHLDREPAGGHTLSWANAGHPAPMLRLPDGAVEHLADRRQDPLIGYGTRAPRLDHLRHLPPGSLLLMHTDGLVEDRAVPIDEGLARVRDQLAGCAGLDVQEVADLLIAGSAGATAGREDDAALLVVQT</sequence>
<keyword evidence="5" id="KW-1185">Reference proteome</keyword>
<dbReference type="PANTHER" id="PTHR43156:SF2">
    <property type="entry name" value="STAGE II SPORULATION PROTEIN E"/>
    <property type="match status" value="1"/>
</dbReference>
<dbReference type="AlphaFoldDB" id="A0A919MJT9"/>
<dbReference type="SMART" id="SM00065">
    <property type="entry name" value="GAF"/>
    <property type="match status" value="1"/>
</dbReference>
<feature type="domain" description="GAF" evidence="2">
    <location>
        <begin position="4"/>
        <end position="150"/>
    </location>
</feature>
<evidence type="ECO:0000313" key="5">
    <source>
        <dbReference type="Proteomes" id="UP000598174"/>
    </source>
</evidence>
<dbReference type="Gene3D" id="3.30.450.40">
    <property type="match status" value="1"/>
</dbReference>
<gene>
    <name evidence="4" type="ORF">Afe05nite_23420</name>
</gene>
<dbReference type="Gene3D" id="3.60.40.10">
    <property type="entry name" value="PPM-type phosphatase domain"/>
    <property type="match status" value="1"/>
</dbReference>
<accession>A0A919MJT9</accession>
<dbReference type="InterPro" id="IPR001932">
    <property type="entry name" value="PPM-type_phosphatase-like_dom"/>
</dbReference>
<dbReference type="Pfam" id="PF07228">
    <property type="entry name" value="SpoIIE"/>
    <property type="match status" value="1"/>
</dbReference>
<dbReference type="InterPro" id="IPR052016">
    <property type="entry name" value="Bact_Sigma-Reg"/>
</dbReference>
<evidence type="ECO:0000259" key="2">
    <source>
        <dbReference type="SMART" id="SM00065"/>
    </source>
</evidence>
<dbReference type="GO" id="GO:0016791">
    <property type="term" value="F:phosphatase activity"/>
    <property type="evidence" value="ECO:0007669"/>
    <property type="project" value="TreeGrafter"/>
</dbReference>
<dbReference type="SUPFAM" id="SSF55781">
    <property type="entry name" value="GAF domain-like"/>
    <property type="match status" value="1"/>
</dbReference>
<evidence type="ECO:0000256" key="1">
    <source>
        <dbReference type="ARBA" id="ARBA00022801"/>
    </source>
</evidence>
<dbReference type="PANTHER" id="PTHR43156">
    <property type="entry name" value="STAGE II SPORULATION PROTEIN E-RELATED"/>
    <property type="match status" value="1"/>
</dbReference>
<dbReference type="InterPro" id="IPR036457">
    <property type="entry name" value="PPM-type-like_dom_sf"/>
</dbReference>
<dbReference type="Pfam" id="PF13185">
    <property type="entry name" value="GAF_2"/>
    <property type="match status" value="1"/>
</dbReference>
<organism evidence="4 5">
    <name type="scientific">Paractinoplanes ferrugineus</name>
    <dbReference type="NCBI Taxonomy" id="113564"/>
    <lineage>
        <taxon>Bacteria</taxon>
        <taxon>Bacillati</taxon>
        <taxon>Actinomycetota</taxon>
        <taxon>Actinomycetes</taxon>
        <taxon>Micromonosporales</taxon>
        <taxon>Micromonosporaceae</taxon>
        <taxon>Paractinoplanes</taxon>
    </lineage>
</organism>
<name>A0A919MJT9_9ACTN</name>
<comment type="caution">
    <text evidence="4">The sequence shown here is derived from an EMBL/GenBank/DDBJ whole genome shotgun (WGS) entry which is preliminary data.</text>
</comment>
<feature type="domain" description="PPM-type phosphatase" evidence="3">
    <location>
        <begin position="167"/>
        <end position="388"/>
    </location>
</feature>
<dbReference type="Proteomes" id="UP000598174">
    <property type="component" value="Unassembled WGS sequence"/>
</dbReference>
<dbReference type="SUPFAM" id="SSF81606">
    <property type="entry name" value="PP2C-like"/>
    <property type="match status" value="1"/>
</dbReference>
<reference evidence="4" key="1">
    <citation type="submission" date="2021-01" db="EMBL/GenBank/DDBJ databases">
        <title>Whole genome shotgun sequence of Actinoplanes ferrugineus NBRC 15555.</title>
        <authorList>
            <person name="Komaki H."/>
            <person name="Tamura T."/>
        </authorList>
    </citation>
    <scope>NUCLEOTIDE SEQUENCE</scope>
    <source>
        <strain evidence="4">NBRC 15555</strain>
    </source>
</reference>
<evidence type="ECO:0000259" key="3">
    <source>
        <dbReference type="SMART" id="SM00331"/>
    </source>
</evidence>